<gene>
    <name evidence="7" type="ORF">ACFPCV_01010</name>
</gene>
<evidence type="ECO:0000256" key="1">
    <source>
        <dbReference type="ARBA" id="ARBA00004141"/>
    </source>
</evidence>
<proteinExistence type="predicted"/>
<protein>
    <submittedName>
        <fullName evidence="7">MauE/DoxX family redox-associated membrane protein</fullName>
    </submittedName>
</protein>
<dbReference type="EMBL" id="JBHSIS010000002">
    <property type="protein sequence ID" value="MFC4852063.1"/>
    <property type="molecule type" value="Genomic_DNA"/>
</dbReference>
<feature type="transmembrane region" description="Helical" evidence="5">
    <location>
        <begin position="73"/>
        <end position="90"/>
    </location>
</feature>
<keyword evidence="4 5" id="KW-0472">Membrane</keyword>
<keyword evidence="8" id="KW-1185">Reference proteome</keyword>
<evidence type="ECO:0000313" key="8">
    <source>
        <dbReference type="Proteomes" id="UP001595859"/>
    </source>
</evidence>
<evidence type="ECO:0000313" key="7">
    <source>
        <dbReference type="EMBL" id="MFC4852063.1"/>
    </source>
</evidence>
<evidence type="ECO:0000259" key="6">
    <source>
        <dbReference type="Pfam" id="PF07291"/>
    </source>
</evidence>
<dbReference type="Proteomes" id="UP001595859">
    <property type="component" value="Unassembled WGS sequence"/>
</dbReference>
<feature type="transmembrane region" description="Helical" evidence="5">
    <location>
        <begin position="45"/>
        <end position="66"/>
    </location>
</feature>
<comment type="subcellular location">
    <subcellularLocation>
        <location evidence="1">Membrane</location>
        <topology evidence="1">Multi-pass membrane protein</topology>
    </subcellularLocation>
</comment>
<feature type="domain" description="Methylamine utilisation protein MauE" evidence="6">
    <location>
        <begin position="4"/>
        <end position="129"/>
    </location>
</feature>
<evidence type="ECO:0000256" key="4">
    <source>
        <dbReference type="ARBA" id="ARBA00023136"/>
    </source>
</evidence>
<evidence type="ECO:0000256" key="5">
    <source>
        <dbReference type="SAM" id="Phobius"/>
    </source>
</evidence>
<evidence type="ECO:0000256" key="2">
    <source>
        <dbReference type="ARBA" id="ARBA00022692"/>
    </source>
</evidence>
<organism evidence="7 8">
    <name type="scientific">Actinophytocola glycyrrhizae</name>
    <dbReference type="NCBI Taxonomy" id="2044873"/>
    <lineage>
        <taxon>Bacteria</taxon>
        <taxon>Bacillati</taxon>
        <taxon>Actinomycetota</taxon>
        <taxon>Actinomycetes</taxon>
        <taxon>Pseudonocardiales</taxon>
        <taxon>Pseudonocardiaceae</taxon>
    </lineage>
</organism>
<accession>A0ABV9RU01</accession>
<name>A0ABV9RU01_9PSEU</name>
<feature type="transmembrane region" description="Helical" evidence="5">
    <location>
        <begin position="110"/>
        <end position="131"/>
    </location>
</feature>
<dbReference type="InterPro" id="IPR009908">
    <property type="entry name" value="Methylamine_util_MauE"/>
</dbReference>
<dbReference type="RefSeq" id="WP_378053429.1">
    <property type="nucleotide sequence ID" value="NZ_JBHSIS010000002.1"/>
</dbReference>
<sequence>MFPVSVAAYVVALVLVIAVVERVTAPGALPAALSAHGVVPRRAVAPVAAAVTVAEAVLAVLLLAGMVTGPSPLVFAGVAALFAGYGGYAWHVTASGRGGPCGCGGAEVPMGHWVTGRAFALAALAAIGAAAHDIVAPLTRFDARLVVVLLAAATIGTLLWHLPAATRHPEVAR</sequence>
<reference evidence="8" key="1">
    <citation type="journal article" date="2019" name="Int. J. Syst. Evol. Microbiol.">
        <title>The Global Catalogue of Microorganisms (GCM) 10K type strain sequencing project: providing services to taxonomists for standard genome sequencing and annotation.</title>
        <authorList>
            <consortium name="The Broad Institute Genomics Platform"/>
            <consortium name="The Broad Institute Genome Sequencing Center for Infectious Disease"/>
            <person name="Wu L."/>
            <person name="Ma J."/>
        </authorList>
    </citation>
    <scope>NUCLEOTIDE SEQUENCE [LARGE SCALE GENOMIC DNA]</scope>
    <source>
        <strain evidence="8">ZS-22-S1</strain>
    </source>
</reference>
<keyword evidence="3 5" id="KW-1133">Transmembrane helix</keyword>
<comment type="caution">
    <text evidence="7">The sequence shown here is derived from an EMBL/GenBank/DDBJ whole genome shotgun (WGS) entry which is preliminary data.</text>
</comment>
<evidence type="ECO:0000256" key="3">
    <source>
        <dbReference type="ARBA" id="ARBA00022989"/>
    </source>
</evidence>
<keyword evidence="2 5" id="KW-0812">Transmembrane</keyword>
<dbReference type="Pfam" id="PF07291">
    <property type="entry name" value="MauE"/>
    <property type="match status" value="1"/>
</dbReference>
<feature type="transmembrane region" description="Helical" evidence="5">
    <location>
        <begin position="143"/>
        <end position="162"/>
    </location>
</feature>